<dbReference type="PROSITE" id="PS50995">
    <property type="entry name" value="HTH_MARR_2"/>
    <property type="match status" value="1"/>
</dbReference>
<dbReference type="InterPro" id="IPR039422">
    <property type="entry name" value="MarR/SlyA-like"/>
</dbReference>
<keyword evidence="6" id="KW-1185">Reference proteome</keyword>
<dbReference type="InterPro" id="IPR036390">
    <property type="entry name" value="WH_DNA-bd_sf"/>
</dbReference>
<dbReference type="Proteomes" id="UP000285530">
    <property type="component" value="Unassembled WGS sequence"/>
</dbReference>
<dbReference type="GO" id="GO:0003677">
    <property type="term" value="F:DNA binding"/>
    <property type="evidence" value="ECO:0007669"/>
    <property type="project" value="UniProtKB-KW"/>
</dbReference>
<dbReference type="Pfam" id="PF12802">
    <property type="entry name" value="MarR_2"/>
    <property type="match status" value="1"/>
</dbReference>
<evidence type="ECO:0000256" key="2">
    <source>
        <dbReference type="ARBA" id="ARBA00023125"/>
    </source>
</evidence>
<accession>A0A418ZPJ2</accession>
<dbReference type="Gene3D" id="1.10.10.10">
    <property type="entry name" value="Winged helix-like DNA-binding domain superfamily/Winged helix DNA-binding domain"/>
    <property type="match status" value="1"/>
</dbReference>
<protein>
    <submittedName>
        <fullName evidence="5">MarR family transcriptional regulator</fullName>
    </submittedName>
</protein>
<dbReference type="PANTHER" id="PTHR33164">
    <property type="entry name" value="TRANSCRIPTIONAL REGULATOR, MARR FAMILY"/>
    <property type="match status" value="1"/>
</dbReference>
<dbReference type="PRINTS" id="PR00598">
    <property type="entry name" value="HTHMARR"/>
</dbReference>
<keyword evidence="2" id="KW-0238">DNA-binding</keyword>
<dbReference type="SUPFAM" id="SSF46785">
    <property type="entry name" value="Winged helix' DNA-binding domain"/>
    <property type="match status" value="1"/>
</dbReference>
<dbReference type="PANTHER" id="PTHR33164:SF64">
    <property type="entry name" value="TRANSCRIPTIONAL REGULATOR SLYA"/>
    <property type="match status" value="1"/>
</dbReference>
<name>A0A418ZPJ2_9RHOB</name>
<feature type="domain" description="HTH marR-type" evidence="4">
    <location>
        <begin position="4"/>
        <end position="139"/>
    </location>
</feature>
<evidence type="ECO:0000313" key="5">
    <source>
        <dbReference type="EMBL" id="RJK96573.1"/>
    </source>
</evidence>
<dbReference type="EMBL" id="QZEV01000161">
    <property type="protein sequence ID" value="RJK96573.1"/>
    <property type="molecule type" value="Genomic_DNA"/>
</dbReference>
<dbReference type="InterPro" id="IPR036388">
    <property type="entry name" value="WH-like_DNA-bd_sf"/>
</dbReference>
<dbReference type="RefSeq" id="WP_119887771.1">
    <property type="nucleotide sequence ID" value="NZ_CP067171.1"/>
</dbReference>
<dbReference type="GO" id="GO:0006950">
    <property type="term" value="P:response to stress"/>
    <property type="evidence" value="ECO:0007669"/>
    <property type="project" value="TreeGrafter"/>
</dbReference>
<dbReference type="OrthoDB" id="8452803at2"/>
<reference evidence="5 6" key="1">
    <citation type="submission" date="2018-09" db="EMBL/GenBank/DDBJ databases">
        <title>Paracoccus onubensis nov. sp. a moderate halophilic bacterium isolated from Gruta de las Maravillas (Aracena, Spain).</title>
        <authorList>
            <person name="Jurado V."/>
            <person name="Gutierrez-Patricio S."/>
            <person name="Gonzalez-Pimentel J.L."/>
            <person name="Laiz L."/>
            <person name="Saiz-Jimenez C."/>
        </authorList>
    </citation>
    <scope>NUCLEOTIDE SEQUENCE [LARGE SCALE GENOMIC DNA]</scope>
    <source>
        <strain evidence="5 6">DSM 19484</strain>
    </source>
</reference>
<proteinExistence type="predicted"/>
<evidence type="ECO:0000259" key="4">
    <source>
        <dbReference type="PROSITE" id="PS50995"/>
    </source>
</evidence>
<sequence length="147" mass="16178">MSADTTFLDTLLHVIRTLRRSYDQRARDVGLTLSRARALGALARHHALGNPPVTQAELAAELSIEPPTLKRQIDALVADGFVARQPLAGDARKNALILTARGRDSAIAEHTDHLRREVLRGIPPEDLDQAARTLARIAQNLDRLSRD</sequence>
<evidence type="ECO:0000256" key="3">
    <source>
        <dbReference type="ARBA" id="ARBA00023163"/>
    </source>
</evidence>
<evidence type="ECO:0000313" key="6">
    <source>
        <dbReference type="Proteomes" id="UP000285530"/>
    </source>
</evidence>
<evidence type="ECO:0000256" key="1">
    <source>
        <dbReference type="ARBA" id="ARBA00023015"/>
    </source>
</evidence>
<keyword evidence="3" id="KW-0804">Transcription</keyword>
<gene>
    <name evidence="5" type="ORF">D3P06_17695</name>
</gene>
<dbReference type="SMART" id="SM00347">
    <property type="entry name" value="HTH_MARR"/>
    <property type="match status" value="1"/>
</dbReference>
<dbReference type="InterPro" id="IPR000835">
    <property type="entry name" value="HTH_MarR-typ"/>
</dbReference>
<organism evidence="5 6">
    <name type="scientific">Paracoccus aestuarii</name>
    <dbReference type="NCBI Taxonomy" id="453842"/>
    <lineage>
        <taxon>Bacteria</taxon>
        <taxon>Pseudomonadati</taxon>
        <taxon>Pseudomonadota</taxon>
        <taxon>Alphaproteobacteria</taxon>
        <taxon>Rhodobacterales</taxon>
        <taxon>Paracoccaceae</taxon>
        <taxon>Paracoccus</taxon>
    </lineage>
</organism>
<comment type="caution">
    <text evidence="5">The sequence shown here is derived from an EMBL/GenBank/DDBJ whole genome shotgun (WGS) entry which is preliminary data.</text>
</comment>
<dbReference type="AlphaFoldDB" id="A0A418ZPJ2"/>
<dbReference type="GO" id="GO:0003700">
    <property type="term" value="F:DNA-binding transcription factor activity"/>
    <property type="evidence" value="ECO:0007669"/>
    <property type="project" value="InterPro"/>
</dbReference>
<keyword evidence="1" id="KW-0805">Transcription regulation</keyword>